<comment type="subcellular location">
    <subcellularLocation>
        <location evidence="1">Cell inner membrane</location>
    </subcellularLocation>
</comment>
<dbReference type="PANTHER" id="PTHR30606">
    <property type="entry name" value="LIPID A BIOSYNTHESIS LAUROYL ACYLTRANSFERASE"/>
    <property type="match status" value="1"/>
</dbReference>
<evidence type="ECO:0000256" key="3">
    <source>
        <dbReference type="ARBA" id="ARBA00022519"/>
    </source>
</evidence>
<accession>A0A538UCH5</accession>
<evidence type="ECO:0008006" key="9">
    <source>
        <dbReference type="Google" id="ProtNLM"/>
    </source>
</evidence>
<dbReference type="EMBL" id="VBPB01000057">
    <property type="protein sequence ID" value="TMQ73611.1"/>
    <property type="molecule type" value="Genomic_DNA"/>
</dbReference>
<protein>
    <recommendedName>
        <fullName evidence="9">Lysophospholipid acyltransferase family protein</fullName>
    </recommendedName>
</protein>
<dbReference type="PANTHER" id="PTHR30606:SF10">
    <property type="entry name" value="PHOSPHATIDYLINOSITOL MANNOSIDE ACYLTRANSFERASE"/>
    <property type="match status" value="1"/>
</dbReference>
<dbReference type="GO" id="GO:0009247">
    <property type="term" value="P:glycolipid biosynthetic process"/>
    <property type="evidence" value="ECO:0007669"/>
    <property type="project" value="UniProtKB-ARBA"/>
</dbReference>
<keyword evidence="2" id="KW-1003">Cell membrane</keyword>
<evidence type="ECO:0000256" key="2">
    <source>
        <dbReference type="ARBA" id="ARBA00022475"/>
    </source>
</evidence>
<evidence type="ECO:0000313" key="8">
    <source>
        <dbReference type="Proteomes" id="UP000319771"/>
    </source>
</evidence>
<dbReference type="Proteomes" id="UP000319771">
    <property type="component" value="Unassembled WGS sequence"/>
</dbReference>
<dbReference type="GO" id="GO:0016746">
    <property type="term" value="F:acyltransferase activity"/>
    <property type="evidence" value="ECO:0007669"/>
    <property type="project" value="UniProtKB-KW"/>
</dbReference>
<dbReference type="AlphaFoldDB" id="A0A538UCH5"/>
<comment type="caution">
    <text evidence="7">The sequence shown here is derived from an EMBL/GenBank/DDBJ whole genome shotgun (WGS) entry which is preliminary data.</text>
</comment>
<keyword evidence="6" id="KW-0012">Acyltransferase</keyword>
<reference evidence="7 8" key="1">
    <citation type="journal article" date="2019" name="Nat. Microbiol.">
        <title>Mediterranean grassland soil C-N compound turnover is dependent on rainfall and depth, and is mediated by genomically divergent microorganisms.</title>
        <authorList>
            <person name="Diamond S."/>
            <person name="Andeer P.F."/>
            <person name="Li Z."/>
            <person name="Crits-Christoph A."/>
            <person name="Burstein D."/>
            <person name="Anantharaman K."/>
            <person name="Lane K.R."/>
            <person name="Thomas B.C."/>
            <person name="Pan C."/>
            <person name="Northen T.R."/>
            <person name="Banfield J.F."/>
        </authorList>
    </citation>
    <scope>NUCLEOTIDE SEQUENCE [LARGE SCALE GENOMIC DNA]</scope>
    <source>
        <strain evidence="7">WS_11</strain>
    </source>
</reference>
<name>A0A538UCH5_UNCEI</name>
<evidence type="ECO:0000256" key="5">
    <source>
        <dbReference type="ARBA" id="ARBA00023136"/>
    </source>
</evidence>
<sequence>MGGRWSLVQIQSPRPFLCSAPGQPRPMLACLGYLTADLAVRLLPVGPADRLARGLARLAFAVRPPARRRLEANLAQWRPGMSAAARRATAREAFEHFALSLADSLRLARLAPAALERAIEVRGREHLEHARASGRGVILLSAHAGNWEWGAAWLASHGPPLHVVARPHPDRRVDRRFHRLRRARGVGMLPGRLLWTGASRALRRREWVALMADRRGALGPVCPWAALLARRTGALVLPALMLRLAPGRYAACFGAPLSAEACAAGGYRDAMRPHFDRHPGQWFAFEPLPEGLL</sequence>
<dbReference type="CDD" id="cd07984">
    <property type="entry name" value="LPLAT_LABLAT-like"/>
    <property type="match status" value="1"/>
</dbReference>
<dbReference type="InterPro" id="IPR004960">
    <property type="entry name" value="LipA_acyltrans"/>
</dbReference>
<dbReference type="Pfam" id="PF03279">
    <property type="entry name" value="Lip_A_acyltrans"/>
    <property type="match status" value="1"/>
</dbReference>
<evidence type="ECO:0000313" key="7">
    <source>
        <dbReference type="EMBL" id="TMQ73611.1"/>
    </source>
</evidence>
<evidence type="ECO:0000256" key="4">
    <source>
        <dbReference type="ARBA" id="ARBA00022679"/>
    </source>
</evidence>
<evidence type="ECO:0000256" key="6">
    <source>
        <dbReference type="ARBA" id="ARBA00023315"/>
    </source>
</evidence>
<keyword evidence="3" id="KW-0997">Cell inner membrane</keyword>
<dbReference type="GO" id="GO:0005886">
    <property type="term" value="C:plasma membrane"/>
    <property type="evidence" value="ECO:0007669"/>
    <property type="project" value="UniProtKB-SubCell"/>
</dbReference>
<keyword evidence="4" id="KW-0808">Transferase</keyword>
<organism evidence="7 8">
    <name type="scientific">Eiseniibacteriota bacterium</name>
    <dbReference type="NCBI Taxonomy" id="2212470"/>
    <lineage>
        <taxon>Bacteria</taxon>
        <taxon>Candidatus Eiseniibacteriota</taxon>
    </lineage>
</organism>
<evidence type="ECO:0000256" key="1">
    <source>
        <dbReference type="ARBA" id="ARBA00004533"/>
    </source>
</evidence>
<gene>
    <name evidence="7" type="ORF">E6K81_03885</name>
</gene>
<proteinExistence type="predicted"/>
<keyword evidence="5" id="KW-0472">Membrane</keyword>